<dbReference type="AlphaFoldDB" id="A0A830HK53"/>
<organism evidence="1 2">
    <name type="scientific">Pycnococcus provasolii</name>
    <dbReference type="NCBI Taxonomy" id="41880"/>
    <lineage>
        <taxon>Eukaryota</taxon>
        <taxon>Viridiplantae</taxon>
        <taxon>Chlorophyta</taxon>
        <taxon>Pseudoscourfieldiophyceae</taxon>
        <taxon>Pseudoscourfieldiales</taxon>
        <taxon>Pycnococcaceae</taxon>
        <taxon>Pycnococcus</taxon>
    </lineage>
</organism>
<evidence type="ECO:0000313" key="2">
    <source>
        <dbReference type="Proteomes" id="UP000660262"/>
    </source>
</evidence>
<accession>A0A830HK53</accession>
<dbReference type="EMBL" id="BNJQ01000016">
    <property type="protein sequence ID" value="GHP07258.1"/>
    <property type="molecule type" value="Genomic_DNA"/>
</dbReference>
<proteinExistence type="predicted"/>
<sequence>MRTGTSRECLTTTATGGAIHSSQPLLVYDFENAGVERNLPNVERARERVLQAKYQLERNAHVPQLVAATASSRSAGAFALASMAAKASRAGGGVGMMNAAKLARRTPKRLESRIADLRGS</sequence>
<reference evidence="1" key="1">
    <citation type="submission" date="2020-10" db="EMBL/GenBank/DDBJ databases">
        <title>Unveiling of a novel bifunctional photoreceptor, Dualchrome1, isolated from a cosmopolitan green alga.</title>
        <authorList>
            <person name="Suzuki S."/>
            <person name="Kawachi M."/>
        </authorList>
    </citation>
    <scope>NUCLEOTIDE SEQUENCE</scope>
    <source>
        <strain evidence="1">NIES 2893</strain>
    </source>
</reference>
<protein>
    <submittedName>
        <fullName evidence="1">Uncharacterized protein</fullName>
    </submittedName>
</protein>
<evidence type="ECO:0000313" key="1">
    <source>
        <dbReference type="EMBL" id="GHP07258.1"/>
    </source>
</evidence>
<dbReference type="Proteomes" id="UP000660262">
    <property type="component" value="Unassembled WGS sequence"/>
</dbReference>
<comment type="caution">
    <text evidence="1">The sequence shown here is derived from an EMBL/GenBank/DDBJ whole genome shotgun (WGS) entry which is preliminary data.</text>
</comment>
<keyword evidence="2" id="KW-1185">Reference proteome</keyword>
<name>A0A830HK53_9CHLO</name>
<gene>
    <name evidence="1" type="ORF">PPROV_000599900</name>
</gene>